<dbReference type="PaxDb" id="4113-PGSC0003DMT400015412"/>
<evidence type="ECO:0000256" key="1">
    <source>
        <dbReference type="SAM" id="MobiDB-lite"/>
    </source>
</evidence>
<name>M1A5Z9_SOLTU</name>
<feature type="compositionally biased region" description="Polar residues" evidence="1">
    <location>
        <begin position="10"/>
        <end position="19"/>
    </location>
</feature>
<feature type="region of interest" description="Disordered" evidence="1">
    <location>
        <begin position="1"/>
        <end position="25"/>
    </location>
</feature>
<reference evidence="2" key="2">
    <citation type="submission" date="2015-06" db="UniProtKB">
        <authorList>
            <consortium name="EnsemblPlants"/>
        </authorList>
    </citation>
    <scope>IDENTIFICATION</scope>
    <source>
        <strain evidence="2">DM1-3 516 R44</strain>
    </source>
</reference>
<organism evidence="2 3">
    <name type="scientific">Solanum tuberosum</name>
    <name type="common">Potato</name>
    <dbReference type="NCBI Taxonomy" id="4113"/>
    <lineage>
        <taxon>Eukaryota</taxon>
        <taxon>Viridiplantae</taxon>
        <taxon>Streptophyta</taxon>
        <taxon>Embryophyta</taxon>
        <taxon>Tracheophyta</taxon>
        <taxon>Spermatophyta</taxon>
        <taxon>Magnoliopsida</taxon>
        <taxon>eudicotyledons</taxon>
        <taxon>Gunneridae</taxon>
        <taxon>Pentapetalae</taxon>
        <taxon>asterids</taxon>
        <taxon>lamiids</taxon>
        <taxon>Solanales</taxon>
        <taxon>Solanaceae</taxon>
        <taxon>Solanoideae</taxon>
        <taxon>Solaneae</taxon>
        <taxon>Solanum</taxon>
    </lineage>
</organism>
<sequence length="56" mass="6795">MSKMEDLKKQFTSTAANRRQWSERERRHWSVERRTRWVRVLGHGGEEVSPPDLMVR</sequence>
<dbReference type="AlphaFoldDB" id="M1A5Z9"/>
<accession>M1A5Z9</accession>
<evidence type="ECO:0000313" key="3">
    <source>
        <dbReference type="Proteomes" id="UP000011115"/>
    </source>
</evidence>
<dbReference type="Gramene" id="PGSC0003DMT400015412">
    <property type="protein sequence ID" value="PGSC0003DMT400015412"/>
    <property type="gene ID" value="PGSC0003DMG400006009"/>
</dbReference>
<dbReference type="Proteomes" id="UP000011115">
    <property type="component" value="Unassembled WGS sequence"/>
</dbReference>
<protein>
    <submittedName>
        <fullName evidence="2">Uncharacterized protein</fullName>
    </submittedName>
</protein>
<keyword evidence="3" id="KW-1185">Reference proteome</keyword>
<reference evidence="3" key="1">
    <citation type="journal article" date="2011" name="Nature">
        <title>Genome sequence and analysis of the tuber crop potato.</title>
        <authorList>
            <consortium name="The Potato Genome Sequencing Consortium"/>
        </authorList>
    </citation>
    <scope>NUCLEOTIDE SEQUENCE [LARGE SCALE GENOMIC DNA]</scope>
    <source>
        <strain evidence="3">cv. DM1-3 516 R44</strain>
    </source>
</reference>
<evidence type="ECO:0000313" key="2">
    <source>
        <dbReference type="EnsemblPlants" id="PGSC0003DMT400015412"/>
    </source>
</evidence>
<proteinExistence type="predicted"/>
<dbReference type="HOGENOM" id="CLU_3072443_0_0_1"/>
<dbReference type="InParanoid" id="M1A5Z9"/>
<dbReference type="EnsemblPlants" id="PGSC0003DMT400015412">
    <property type="protein sequence ID" value="PGSC0003DMT400015412"/>
    <property type="gene ID" value="PGSC0003DMG400006009"/>
</dbReference>